<evidence type="ECO:0000313" key="2">
    <source>
        <dbReference type="Proteomes" id="UP000249524"/>
    </source>
</evidence>
<reference evidence="1 2" key="1">
    <citation type="submission" date="2018-05" db="EMBL/GenBank/DDBJ databases">
        <authorList>
            <person name="Lanie J.A."/>
            <person name="Ng W.-L."/>
            <person name="Kazmierczak K.M."/>
            <person name="Andrzejewski T.M."/>
            <person name="Davidsen T.M."/>
            <person name="Wayne K.J."/>
            <person name="Tettelin H."/>
            <person name="Glass J.I."/>
            <person name="Rusch D."/>
            <person name="Podicherti R."/>
            <person name="Tsui H.-C.T."/>
            <person name="Winkler M.E."/>
        </authorList>
    </citation>
    <scope>NUCLEOTIDE SEQUENCE [LARGE SCALE GENOMIC DNA]</scope>
    <source>
        <strain evidence="1 2">BUT-10</strain>
    </source>
</reference>
<dbReference type="RefSeq" id="WP_111277162.1">
    <property type="nucleotide sequence ID" value="NZ_QFYS01000008.1"/>
</dbReference>
<name>A0A328B7G1_9CAUL</name>
<dbReference type="SUPFAM" id="SSF53756">
    <property type="entry name" value="UDP-Glycosyltransferase/glycogen phosphorylase"/>
    <property type="match status" value="1"/>
</dbReference>
<dbReference type="Gene3D" id="3.40.50.2000">
    <property type="entry name" value="Glycogen Phosphorylase B"/>
    <property type="match status" value="1"/>
</dbReference>
<dbReference type="AlphaFoldDB" id="A0A328B7G1"/>
<protein>
    <recommendedName>
        <fullName evidence="3">Glycosyl transferase family 1 domain-containing protein</fullName>
    </recommendedName>
</protein>
<comment type="caution">
    <text evidence="1">The sequence shown here is derived from an EMBL/GenBank/DDBJ whole genome shotgun (WGS) entry which is preliminary data.</text>
</comment>
<dbReference type="Proteomes" id="UP000249524">
    <property type="component" value="Unassembled WGS sequence"/>
</dbReference>
<evidence type="ECO:0008006" key="3">
    <source>
        <dbReference type="Google" id="ProtNLM"/>
    </source>
</evidence>
<dbReference type="EMBL" id="QFYS01000008">
    <property type="protein sequence ID" value="RAK63322.1"/>
    <property type="molecule type" value="Genomic_DNA"/>
</dbReference>
<gene>
    <name evidence="1" type="ORF">DJ019_16465</name>
</gene>
<evidence type="ECO:0000313" key="1">
    <source>
        <dbReference type="EMBL" id="RAK63322.1"/>
    </source>
</evidence>
<dbReference type="Pfam" id="PF13692">
    <property type="entry name" value="Glyco_trans_1_4"/>
    <property type="match status" value="1"/>
</dbReference>
<keyword evidence="2" id="KW-1185">Reference proteome</keyword>
<accession>A0A328B7G1</accession>
<proteinExistence type="predicted"/>
<sequence>MGRIVYLTPYPGSRTGGTKITYRHVETLGALGYDAAVRRPGTSEVARWFRHEAEIEDASRPLGPDDILVLPEDSPETMRRCAELPNRKVIFCQNPYALAGHGLATVEPDVARHYRTFMACSMGVADFIARYFPYDMISVVPAFADERVFRPADKRPVIACTPRKRPAELQIIRLMFSRIHPRAADWDWHVLETATEDEVAAAMGEASLFLSLARLEAFSITTLEAMASGCLIAGFTGIGPREYTNPTNGLWVDEDDCEAAAFALARAAGMAEAGGGAAALMRHAARSTAATWSHTNFTNALVRFWRDEMGVTP</sequence>
<organism evidence="1 2">
    <name type="scientific">Phenylobacterium kunshanense</name>
    <dbReference type="NCBI Taxonomy" id="1445034"/>
    <lineage>
        <taxon>Bacteria</taxon>
        <taxon>Pseudomonadati</taxon>
        <taxon>Pseudomonadota</taxon>
        <taxon>Alphaproteobacteria</taxon>
        <taxon>Caulobacterales</taxon>
        <taxon>Caulobacteraceae</taxon>
        <taxon>Phenylobacterium</taxon>
    </lineage>
</organism>
<dbReference type="OrthoDB" id="5123492at2"/>